<organism evidence="2 3">
    <name type="scientific">Kushneria phosphatilytica</name>
    <dbReference type="NCBI Taxonomy" id="657387"/>
    <lineage>
        <taxon>Bacteria</taxon>
        <taxon>Pseudomonadati</taxon>
        <taxon>Pseudomonadota</taxon>
        <taxon>Gammaproteobacteria</taxon>
        <taxon>Oceanospirillales</taxon>
        <taxon>Halomonadaceae</taxon>
        <taxon>Kushneria</taxon>
    </lineage>
</organism>
<dbReference type="KEGG" id="kuy:FY550_09400"/>
<evidence type="ECO:0000313" key="3">
    <source>
        <dbReference type="Proteomes" id="UP000322553"/>
    </source>
</evidence>
<sequence length="150" mass="16231">MSDQITINTTLPTIGAVEIVTDDPAKARDMMQEMANLDKALDDIYNKAATKPEASELVASQSEIAHTDAETGSEPEPEAEPDNGAAIEGTEESTITLKDIRKELKEIDSDTAKELIGRHLPEGARVTLSKVPEGEHQELYDEVMAARQAA</sequence>
<reference evidence="2 3" key="1">
    <citation type="submission" date="2019-08" db="EMBL/GenBank/DDBJ databases">
        <title>Complete genome sequence of Kushneria sp. YCWA18, a halophilic phosphate-solubilizing bacterium isolated from Daqiao saltern in China.</title>
        <authorList>
            <person name="Du G.-X."/>
            <person name="Qu L.-Y."/>
        </authorList>
    </citation>
    <scope>NUCLEOTIDE SEQUENCE [LARGE SCALE GENOMIC DNA]</scope>
    <source>
        <strain evidence="2 3">YCWA18</strain>
    </source>
</reference>
<accession>A0A1S1NSB4</accession>
<feature type="region of interest" description="Disordered" evidence="1">
    <location>
        <begin position="52"/>
        <end position="93"/>
    </location>
</feature>
<feature type="compositionally biased region" description="Acidic residues" evidence="1">
    <location>
        <begin position="71"/>
        <end position="81"/>
    </location>
</feature>
<proteinExistence type="predicted"/>
<dbReference type="EMBL" id="CP043420">
    <property type="protein sequence ID" value="QEL11332.1"/>
    <property type="molecule type" value="Genomic_DNA"/>
</dbReference>
<dbReference type="RefSeq" id="WP_070977676.1">
    <property type="nucleotide sequence ID" value="NZ_CP043420.1"/>
</dbReference>
<name>A0A1S1NSB4_9GAMM</name>
<protein>
    <submittedName>
        <fullName evidence="2">Uncharacterized protein</fullName>
    </submittedName>
</protein>
<gene>
    <name evidence="2" type="ORF">FY550_09400</name>
</gene>
<keyword evidence="3" id="KW-1185">Reference proteome</keyword>
<dbReference type="AlphaFoldDB" id="A0A1S1NSB4"/>
<evidence type="ECO:0000256" key="1">
    <source>
        <dbReference type="SAM" id="MobiDB-lite"/>
    </source>
</evidence>
<evidence type="ECO:0000313" key="2">
    <source>
        <dbReference type="EMBL" id="QEL11332.1"/>
    </source>
</evidence>
<dbReference type="Proteomes" id="UP000322553">
    <property type="component" value="Chromosome"/>
</dbReference>